<evidence type="ECO:0000256" key="5">
    <source>
        <dbReference type="SAM" id="MobiDB-lite"/>
    </source>
</evidence>
<dbReference type="AlphaFoldDB" id="A0A396HCC6"/>
<feature type="domain" description="SWIM-type" evidence="6">
    <location>
        <begin position="271"/>
        <end position="303"/>
    </location>
</feature>
<sequence length="424" mass="49193">MYMCLEGCKQSFLRCRRFIGLDGCFLKGYYGGMILAAVGRDPNDQMLPIAIAVAEGETKDSWLWFLKLLIADLGGKDFCQTITFMSDQQKGLLPAIDELLPNVEQRFCVRHFYSNFRKRYSGKALKDLMWKAAKASYHQEWEKTMREIRSINPEAHKYLMRTPPRHWSKSWFRFDSKCDVLVNNMSETFNSVILGPREKPIVTMFEEIRCYLMERWARNRSKMIELEAGAVLPNIKKKLLKERERSRFWMCRVSGYMLFEVYNRNQTSEQYTVNLDAQTCSCRRWMLSGIPCCHAITCYMDRKLDPDDYIPHFYRKEAYVSCYEPLIHPTNGQNLWETTPYPDILPPPMRKMPGRPKKSRNKGTYEKAKGANEKAKDPSLVTRKGKANNCIICKQVGHNKRSCKSNANTSQGETSSQAATQSGP</sequence>
<feature type="compositionally biased region" description="Basic and acidic residues" evidence="5">
    <location>
        <begin position="363"/>
        <end position="377"/>
    </location>
</feature>
<dbReference type="Proteomes" id="UP000265566">
    <property type="component" value="Chromosome 6"/>
</dbReference>
<evidence type="ECO:0000256" key="3">
    <source>
        <dbReference type="ARBA" id="ARBA00022833"/>
    </source>
</evidence>
<dbReference type="PROSITE" id="PS50966">
    <property type="entry name" value="ZF_SWIM"/>
    <property type="match status" value="1"/>
</dbReference>
<evidence type="ECO:0000313" key="7">
    <source>
        <dbReference type="EMBL" id="RHN50211.1"/>
    </source>
</evidence>
<feature type="compositionally biased region" description="Basic residues" evidence="5">
    <location>
        <begin position="352"/>
        <end position="361"/>
    </location>
</feature>
<reference evidence="7" key="1">
    <citation type="journal article" date="2018" name="Nat. Plants">
        <title>Whole-genome landscape of Medicago truncatula symbiotic genes.</title>
        <authorList>
            <person name="Pecrix Y."/>
            <person name="Gamas P."/>
            <person name="Carrere S."/>
        </authorList>
    </citation>
    <scope>NUCLEOTIDE SEQUENCE</scope>
    <source>
        <tissue evidence="7">Leaves</tissue>
    </source>
</reference>
<keyword evidence="3" id="KW-0862">Zinc</keyword>
<evidence type="ECO:0000259" key="6">
    <source>
        <dbReference type="PROSITE" id="PS50966"/>
    </source>
</evidence>
<evidence type="ECO:0000256" key="2">
    <source>
        <dbReference type="ARBA" id="ARBA00022771"/>
    </source>
</evidence>
<organism evidence="7">
    <name type="scientific">Medicago truncatula</name>
    <name type="common">Barrel medic</name>
    <name type="synonym">Medicago tribuloides</name>
    <dbReference type="NCBI Taxonomy" id="3880"/>
    <lineage>
        <taxon>Eukaryota</taxon>
        <taxon>Viridiplantae</taxon>
        <taxon>Streptophyta</taxon>
        <taxon>Embryophyta</taxon>
        <taxon>Tracheophyta</taxon>
        <taxon>Spermatophyta</taxon>
        <taxon>Magnoliopsida</taxon>
        <taxon>eudicotyledons</taxon>
        <taxon>Gunneridae</taxon>
        <taxon>Pentapetalae</taxon>
        <taxon>rosids</taxon>
        <taxon>fabids</taxon>
        <taxon>Fabales</taxon>
        <taxon>Fabaceae</taxon>
        <taxon>Papilionoideae</taxon>
        <taxon>50 kb inversion clade</taxon>
        <taxon>NPAAA clade</taxon>
        <taxon>Hologalegina</taxon>
        <taxon>IRL clade</taxon>
        <taxon>Trifolieae</taxon>
        <taxon>Medicago</taxon>
    </lineage>
</organism>
<dbReference type="GO" id="GO:0008270">
    <property type="term" value="F:zinc ion binding"/>
    <property type="evidence" value="ECO:0007669"/>
    <property type="project" value="UniProtKB-KW"/>
</dbReference>
<accession>A0A396HCC6</accession>
<feature type="compositionally biased region" description="Polar residues" evidence="5">
    <location>
        <begin position="404"/>
        <end position="424"/>
    </location>
</feature>
<dbReference type="PANTHER" id="PTHR31973">
    <property type="entry name" value="POLYPROTEIN, PUTATIVE-RELATED"/>
    <property type="match status" value="1"/>
</dbReference>
<dbReference type="Pfam" id="PF04434">
    <property type="entry name" value="SWIM"/>
    <property type="match status" value="1"/>
</dbReference>
<dbReference type="Pfam" id="PF10551">
    <property type="entry name" value="MULE"/>
    <property type="match status" value="1"/>
</dbReference>
<gene>
    <name evidence="7" type="ORF">MtrunA17_Chr6g0455001</name>
</gene>
<dbReference type="InterPro" id="IPR007527">
    <property type="entry name" value="Znf_SWIM"/>
</dbReference>
<dbReference type="OrthoDB" id="1431403at2759"/>
<evidence type="ECO:0000256" key="1">
    <source>
        <dbReference type="ARBA" id="ARBA00022723"/>
    </source>
</evidence>
<keyword evidence="1" id="KW-0479">Metal-binding</keyword>
<protein>
    <submittedName>
        <fullName evidence="7">Putative transcription factor interactor and regulator CCHC(Zn) family</fullName>
    </submittedName>
</protein>
<dbReference type="InterPro" id="IPR018289">
    <property type="entry name" value="MULE_transposase_dom"/>
</dbReference>
<proteinExistence type="predicted"/>
<dbReference type="SMART" id="SM00575">
    <property type="entry name" value="ZnF_PMZ"/>
    <property type="match status" value="1"/>
</dbReference>
<dbReference type="InterPro" id="IPR006564">
    <property type="entry name" value="Znf_PMZ"/>
</dbReference>
<keyword evidence="2 4" id="KW-0863">Zinc-finger</keyword>
<dbReference type="Gramene" id="rna34476">
    <property type="protein sequence ID" value="RHN50211.1"/>
    <property type="gene ID" value="gene34476"/>
</dbReference>
<name>A0A396HCC6_MEDTR</name>
<feature type="region of interest" description="Disordered" evidence="5">
    <location>
        <begin position="399"/>
        <end position="424"/>
    </location>
</feature>
<comment type="caution">
    <text evidence="7">The sequence shown here is derived from an EMBL/GenBank/DDBJ whole genome shotgun (WGS) entry which is preliminary data.</text>
</comment>
<dbReference type="EMBL" id="PSQE01000006">
    <property type="protein sequence ID" value="RHN50211.1"/>
    <property type="molecule type" value="Genomic_DNA"/>
</dbReference>
<dbReference type="PANTHER" id="PTHR31973:SF187">
    <property type="entry name" value="MUTATOR TRANSPOSASE MUDRA PROTEIN"/>
    <property type="match status" value="1"/>
</dbReference>
<feature type="region of interest" description="Disordered" evidence="5">
    <location>
        <begin position="337"/>
        <end position="381"/>
    </location>
</feature>
<evidence type="ECO:0000256" key="4">
    <source>
        <dbReference type="PROSITE-ProRule" id="PRU00325"/>
    </source>
</evidence>